<dbReference type="InterPro" id="IPR050736">
    <property type="entry name" value="Sensor_HK_Regulatory"/>
</dbReference>
<dbReference type="Pfam" id="PF08448">
    <property type="entry name" value="PAS_4"/>
    <property type="match status" value="1"/>
</dbReference>
<dbReference type="GO" id="GO:0000155">
    <property type="term" value="F:phosphorelay sensor kinase activity"/>
    <property type="evidence" value="ECO:0007669"/>
    <property type="project" value="InterPro"/>
</dbReference>
<evidence type="ECO:0000256" key="3">
    <source>
        <dbReference type="ARBA" id="ARBA00022553"/>
    </source>
</evidence>
<dbReference type="RefSeq" id="WP_179909982.1">
    <property type="nucleotide sequence ID" value="NZ_CP058910.1"/>
</dbReference>
<dbReference type="PANTHER" id="PTHR43711:SF1">
    <property type="entry name" value="HISTIDINE KINASE 1"/>
    <property type="match status" value="1"/>
</dbReference>
<keyword evidence="3" id="KW-0597">Phosphoprotein</keyword>
<dbReference type="InterPro" id="IPR004358">
    <property type="entry name" value="Sig_transdc_His_kin-like_C"/>
</dbReference>
<evidence type="ECO:0000256" key="1">
    <source>
        <dbReference type="ARBA" id="ARBA00000085"/>
    </source>
</evidence>
<dbReference type="PROSITE" id="PS50109">
    <property type="entry name" value="HIS_KIN"/>
    <property type="match status" value="1"/>
</dbReference>
<keyword evidence="4" id="KW-0808">Transferase</keyword>
<dbReference type="Gene3D" id="1.10.287.130">
    <property type="match status" value="1"/>
</dbReference>
<sequence>MVDSHGDDRRAEGDETPLVAAAFDALPAQVAVVDADGVILTTNRAWREFGLANDIQGDPDMVGENYLSVCDASDDESATEAAAGIRSVLASERSEFTLEYPCHSPDERRWFLMRAIGLSEYDDPHALVMHVDITDRKEAELRVEANNETLSTVASVLSHDLRNPLNVAMGRTDQLVENPGADAETVADSAASILSSLERMNAIVDDAVVLARGADTVETERVRLGATAREAWSHVETGDASLEVRDDVTVVADASLLAQLLENLFGNSLDHGGGGAVTVGGTADGFFVADDGPGVAPTDRERVFDAGYSTRKDGDNTGMGLAIVRKIADAHGWTVRLTDARAATDGVSRGARFEFDGVLGNT</sequence>
<dbReference type="InterPro" id="IPR035965">
    <property type="entry name" value="PAS-like_dom_sf"/>
</dbReference>
<dbReference type="Pfam" id="PF00512">
    <property type="entry name" value="HisKA"/>
    <property type="match status" value="1"/>
</dbReference>
<organism evidence="8 9">
    <name type="scientific">Halosimplex rubrum</name>
    <dbReference type="NCBI Taxonomy" id="869889"/>
    <lineage>
        <taxon>Archaea</taxon>
        <taxon>Methanobacteriati</taxon>
        <taxon>Methanobacteriota</taxon>
        <taxon>Stenosarchaea group</taxon>
        <taxon>Halobacteria</taxon>
        <taxon>Halobacteriales</taxon>
        <taxon>Haloarculaceae</taxon>
        <taxon>Halosimplex</taxon>
    </lineage>
</organism>
<dbReference type="Gene3D" id="3.30.450.20">
    <property type="entry name" value="PAS domain"/>
    <property type="match status" value="1"/>
</dbReference>
<proteinExistence type="predicted"/>
<dbReference type="SUPFAM" id="SSF55874">
    <property type="entry name" value="ATPase domain of HSP90 chaperone/DNA topoisomerase II/histidine kinase"/>
    <property type="match status" value="1"/>
</dbReference>
<dbReference type="GeneID" id="56076473"/>
<dbReference type="EC" id="2.7.13.3" evidence="2"/>
<dbReference type="OrthoDB" id="8127at2157"/>
<feature type="domain" description="Histidine kinase" evidence="7">
    <location>
        <begin position="156"/>
        <end position="355"/>
    </location>
</feature>
<dbReference type="Proteomes" id="UP000509667">
    <property type="component" value="Chromosome"/>
</dbReference>
<evidence type="ECO:0000259" key="7">
    <source>
        <dbReference type="PROSITE" id="PS50109"/>
    </source>
</evidence>
<dbReference type="InterPro" id="IPR013656">
    <property type="entry name" value="PAS_4"/>
</dbReference>
<keyword evidence="9" id="KW-1185">Reference proteome</keyword>
<dbReference type="KEGG" id="hrr:HZS55_01380"/>
<dbReference type="InterPro" id="IPR003594">
    <property type="entry name" value="HATPase_dom"/>
</dbReference>
<dbReference type="SMART" id="SM00387">
    <property type="entry name" value="HATPase_c"/>
    <property type="match status" value="1"/>
</dbReference>
<dbReference type="SMART" id="SM00388">
    <property type="entry name" value="HisKA"/>
    <property type="match status" value="1"/>
</dbReference>
<comment type="catalytic activity">
    <reaction evidence="1">
        <text>ATP + protein L-histidine = ADP + protein N-phospho-L-histidine.</text>
        <dbReference type="EC" id="2.7.13.3"/>
    </reaction>
</comment>
<evidence type="ECO:0000256" key="4">
    <source>
        <dbReference type="ARBA" id="ARBA00022679"/>
    </source>
</evidence>
<reference evidence="8 9" key="1">
    <citation type="submission" date="2020-07" db="EMBL/GenBank/DDBJ databases">
        <title>Halosimplex pelagicum sp. nov. and Halosimplex rubrum sp. nov., isolated from salted brown alga Laminaria, and emended description of the genus Halosimplex.</title>
        <authorList>
            <person name="Cui H."/>
        </authorList>
    </citation>
    <scope>NUCLEOTIDE SEQUENCE [LARGE SCALE GENOMIC DNA]</scope>
    <source>
        <strain evidence="8 9">R27</strain>
    </source>
</reference>
<dbReference type="Pfam" id="PF02518">
    <property type="entry name" value="HATPase_c"/>
    <property type="match status" value="1"/>
</dbReference>
<protein>
    <recommendedName>
        <fullName evidence="2">histidine kinase</fullName>
        <ecNumber evidence="2">2.7.13.3</ecNumber>
    </recommendedName>
</protein>
<evidence type="ECO:0000313" key="9">
    <source>
        <dbReference type="Proteomes" id="UP000509667"/>
    </source>
</evidence>
<evidence type="ECO:0000256" key="5">
    <source>
        <dbReference type="ARBA" id="ARBA00022777"/>
    </source>
</evidence>
<keyword evidence="5" id="KW-0418">Kinase</keyword>
<dbReference type="InterPro" id="IPR005467">
    <property type="entry name" value="His_kinase_dom"/>
</dbReference>
<accession>A0A7D5P2Z8</accession>
<gene>
    <name evidence="8" type="ORF">HZS55_01380</name>
</gene>
<dbReference type="InterPro" id="IPR036890">
    <property type="entry name" value="HATPase_C_sf"/>
</dbReference>
<dbReference type="InterPro" id="IPR003661">
    <property type="entry name" value="HisK_dim/P_dom"/>
</dbReference>
<dbReference type="AlphaFoldDB" id="A0A7D5P2Z8"/>
<evidence type="ECO:0000313" key="8">
    <source>
        <dbReference type="EMBL" id="QLH76038.1"/>
    </source>
</evidence>
<dbReference type="SUPFAM" id="SSF47384">
    <property type="entry name" value="Homodimeric domain of signal transducing histidine kinase"/>
    <property type="match status" value="1"/>
</dbReference>
<evidence type="ECO:0000256" key="2">
    <source>
        <dbReference type="ARBA" id="ARBA00012438"/>
    </source>
</evidence>
<dbReference type="CDD" id="cd00082">
    <property type="entry name" value="HisKA"/>
    <property type="match status" value="1"/>
</dbReference>
<name>A0A7D5P2Z8_9EURY</name>
<evidence type="ECO:0000256" key="6">
    <source>
        <dbReference type="ARBA" id="ARBA00023012"/>
    </source>
</evidence>
<dbReference type="SUPFAM" id="SSF55785">
    <property type="entry name" value="PYP-like sensor domain (PAS domain)"/>
    <property type="match status" value="1"/>
</dbReference>
<dbReference type="InterPro" id="IPR036097">
    <property type="entry name" value="HisK_dim/P_sf"/>
</dbReference>
<dbReference type="PRINTS" id="PR00344">
    <property type="entry name" value="BCTRLSENSOR"/>
</dbReference>
<dbReference type="Gene3D" id="3.30.565.10">
    <property type="entry name" value="Histidine kinase-like ATPase, C-terminal domain"/>
    <property type="match status" value="1"/>
</dbReference>
<dbReference type="PANTHER" id="PTHR43711">
    <property type="entry name" value="TWO-COMPONENT HISTIDINE KINASE"/>
    <property type="match status" value="1"/>
</dbReference>
<keyword evidence="6" id="KW-0902">Two-component regulatory system</keyword>
<dbReference type="EMBL" id="CP058910">
    <property type="protein sequence ID" value="QLH76038.1"/>
    <property type="molecule type" value="Genomic_DNA"/>
</dbReference>